<dbReference type="EC" id="2.3.1.234" evidence="3"/>
<dbReference type="InterPro" id="IPR000905">
    <property type="entry name" value="Gcp-like_dom"/>
</dbReference>
<dbReference type="Pfam" id="PF00814">
    <property type="entry name" value="TsaD"/>
    <property type="match status" value="1"/>
</dbReference>
<feature type="compositionally biased region" description="Polar residues" evidence="1">
    <location>
        <begin position="1"/>
        <end position="25"/>
    </location>
</feature>
<evidence type="ECO:0000313" key="3">
    <source>
        <dbReference type="EMBL" id="MFC0393435.1"/>
    </source>
</evidence>
<reference evidence="3 4" key="1">
    <citation type="submission" date="2024-09" db="EMBL/GenBank/DDBJ databases">
        <authorList>
            <person name="Sun Q."/>
            <person name="Mori K."/>
        </authorList>
    </citation>
    <scope>NUCLEOTIDE SEQUENCE [LARGE SCALE GENOMIC DNA]</scope>
    <source>
        <strain evidence="3 4">CCM 4839</strain>
    </source>
</reference>
<sequence length="300" mass="32374">MNDQQENTHVNDPTIPSKTNSSTGNFGEAAAQEPVVLAVDTSTALMAVALVRGEETLGSLQSLAERNHSVLTVTKLKALLDECGISPEELGGIAVGRGPGSYTGMRIAVTVGKTLAWVWEKPLLGVSSLEALAFGALQMNAESMDWYVPLMDARRGQVYTALFAASENGTWTRLEEDGIRLMQDWVNRLAGQIRSAAEQNKAPARIWFVGDLSLHEEEALRLQDMFAPGAGMAQGTESEAGLFCDVRLLPSAMEGRAVAVLGARRLANGESDEVHTFVPNYTQLTEAEVKLQAKSREREG</sequence>
<comment type="caution">
    <text evidence="3">The sequence shown here is derived from an EMBL/GenBank/DDBJ whole genome shotgun (WGS) entry which is preliminary data.</text>
</comment>
<keyword evidence="3" id="KW-0808">Transferase</keyword>
<evidence type="ECO:0000313" key="4">
    <source>
        <dbReference type="Proteomes" id="UP001589818"/>
    </source>
</evidence>
<keyword evidence="4" id="KW-1185">Reference proteome</keyword>
<keyword evidence="3" id="KW-0012">Acyltransferase</keyword>
<dbReference type="RefSeq" id="WP_204821506.1">
    <property type="nucleotide sequence ID" value="NZ_JANHOF010000014.1"/>
</dbReference>
<dbReference type="PANTHER" id="PTHR11735">
    <property type="entry name" value="TRNA N6-ADENOSINE THREONYLCARBAMOYLTRANSFERASE"/>
    <property type="match status" value="1"/>
</dbReference>
<dbReference type="NCBIfam" id="TIGR03725">
    <property type="entry name" value="T6A_YeaZ"/>
    <property type="match status" value="1"/>
</dbReference>
<dbReference type="Proteomes" id="UP001589818">
    <property type="component" value="Unassembled WGS sequence"/>
</dbReference>
<organism evidence="3 4">
    <name type="scientific">Paenibacillus mendelii</name>
    <dbReference type="NCBI Taxonomy" id="206163"/>
    <lineage>
        <taxon>Bacteria</taxon>
        <taxon>Bacillati</taxon>
        <taxon>Bacillota</taxon>
        <taxon>Bacilli</taxon>
        <taxon>Bacillales</taxon>
        <taxon>Paenibacillaceae</taxon>
        <taxon>Paenibacillus</taxon>
    </lineage>
</organism>
<dbReference type="InterPro" id="IPR043129">
    <property type="entry name" value="ATPase_NBD"/>
</dbReference>
<evidence type="ECO:0000259" key="2">
    <source>
        <dbReference type="Pfam" id="PF00814"/>
    </source>
</evidence>
<gene>
    <name evidence="3" type="primary">tsaB</name>
    <name evidence="3" type="ORF">ACFFJ8_18910</name>
</gene>
<evidence type="ECO:0000256" key="1">
    <source>
        <dbReference type="SAM" id="MobiDB-lite"/>
    </source>
</evidence>
<dbReference type="GO" id="GO:0061711">
    <property type="term" value="F:tRNA N(6)-L-threonylcarbamoyladenine synthase activity"/>
    <property type="evidence" value="ECO:0007669"/>
    <property type="project" value="UniProtKB-EC"/>
</dbReference>
<dbReference type="InterPro" id="IPR022496">
    <property type="entry name" value="T6A_TsaB"/>
</dbReference>
<dbReference type="PANTHER" id="PTHR11735:SF11">
    <property type="entry name" value="TRNA THREONYLCARBAMOYLADENOSINE BIOSYNTHESIS PROTEIN TSAB"/>
    <property type="match status" value="1"/>
</dbReference>
<feature type="region of interest" description="Disordered" evidence="1">
    <location>
        <begin position="1"/>
        <end position="26"/>
    </location>
</feature>
<dbReference type="CDD" id="cd24032">
    <property type="entry name" value="ASKHA_NBD_TsaB"/>
    <property type="match status" value="1"/>
</dbReference>
<proteinExistence type="predicted"/>
<name>A0ABV6JC02_9BACL</name>
<dbReference type="EMBL" id="JBHLVF010000033">
    <property type="protein sequence ID" value="MFC0393435.1"/>
    <property type="molecule type" value="Genomic_DNA"/>
</dbReference>
<feature type="domain" description="Gcp-like" evidence="2">
    <location>
        <begin position="62"/>
        <end position="213"/>
    </location>
</feature>
<dbReference type="SUPFAM" id="SSF53067">
    <property type="entry name" value="Actin-like ATPase domain"/>
    <property type="match status" value="2"/>
</dbReference>
<protein>
    <submittedName>
        <fullName evidence="3">tRNA (Adenosine(37)-N6)-threonylcarbamoyltransferase complex dimerization subunit type 1 TsaB</fullName>
        <ecNumber evidence="3">2.3.1.234</ecNumber>
    </submittedName>
</protein>
<accession>A0ABV6JC02</accession>
<dbReference type="Gene3D" id="3.30.420.40">
    <property type="match status" value="2"/>
</dbReference>